<dbReference type="EMBL" id="VTXW01000078">
    <property type="protein sequence ID" value="NOH36562.1"/>
    <property type="molecule type" value="Genomic_DNA"/>
</dbReference>
<sequence>MTFNEYFEKIQRQISRASSLEDLLVWRKRINIGIAGLPYKANKGCLVAPGYTSNKEEAKRNNQYDNLDHTRRGD</sequence>
<proteinExistence type="predicted"/>
<comment type="caution">
    <text evidence="1">The sequence shown here is derived from an EMBL/GenBank/DDBJ whole genome shotgun (WGS) entry which is preliminary data.</text>
</comment>
<evidence type="ECO:0000313" key="2">
    <source>
        <dbReference type="Proteomes" id="UP000525336"/>
    </source>
</evidence>
<dbReference type="Proteomes" id="UP000525336">
    <property type="component" value="Unassembled WGS sequence"/>
</dbReference>
<reference evidence="1 2" key="1">
    <citation type="submission" date="2019-09" db="EMBL/GenBank/DDBJ databases">
        <title>Draft genome sequencing and comparative genomics of hatchery-associated Vibrios.</title>
        <authorList>
            <person name="Kehlet-Delgado H."/>
            <person name="Mueller R.S."/>
        </authorList>
    </citation>
    <scope>NUCLEOTIDE SEQUENCE [LARGE SCALE GENOMIC DNA]</scope>
    <source>
        <strain evidence="1 2">00-90-10</strain>
    </source>
</reference>
<gene>
    <name evidence="1" type="ORF">F0245_25160</name>
</gene>
<evidence type="ECO:0000313" key="1">
    <source>
        <dbReference type="EMBL" id="NOH36562.1"/>
    </source>
</evidence>
<organism evidence="1 2">
    <name type="scientific">Vibrio chagasii</name>
    <dbReference type="NCBI Taxonomy" id="170679"/>
    <lineage>
        <taxon>Bacteria</taxon>
        <taxon>Pseudomonadati</taxon>
        <taxon>Pseudomonadota</taxon>
        <taxon>Gammaproteobacteria</taxon>
        <taxon>Vibrionales</taxon>
        <taxon>Vibrionaceae</taxon>
        <taxon>Vibrio</taxon>
    </lineage>
</organism>
<name>A0A7Y4DUN4_9VIBR</name>
<accession>A0A7Y4DUN4</accession>
<protein>
    <submittedName>
        <fullName evidence="1">Uncharacterized protein</fullName>
    </submittedName>
</protein>
<dbReference type="AlphaFoldDB" id="A0A7Y4DUN4"/>